<dbReference type="EMBL" id="VFPM01000002">
    <property type="protein sequence ID" value="TQM62388.1"/>
    <property type="molecule type" value="Genomic_DNA"/>
</dbReference>
<dbReference type="Proteomes" id="UP000316747">
    <property type="component" value="Unassembled WGS sequence"/>
</dbReference>
<keyword evidence="2" id="KW-1185">Reference proteome</keyword>
<sequence length="308" mass="33603">MTTRVTRDQRAFRATGVAALHDGVAHRADLRAAGLSRHDVASEVAAGRWRLAGRHTVVIGTGSPDGEALLWRAVWESGSGAVLDGVAALVAGGLTGFRLEVIDVALPARNRGHAVPGVRLRRRRDLGPRLSVGVPRVRPEVAVVHGAQWARSDRQAALVICLVVQQRLVRPDRLLAHWLTVTRSPRRPFIDGVIRDVCDGVHSLGELDFARLCRARGLPEPSRQAVRVQRDGRVYLDVAWEDIGLAVEIDGGHHGLALNPVDDALRQNEVVLGATRVLRIPVLGLRLDAERFLDQVVRAHQQLCELPA</sequence>
<evidence type="ECO:0008006" key="3">
    <source>
        <dbReference type="Google" id="ProtNLM"/>
    </source>
</evidence>
<accession>A0A543HVL0</accession>
<dbReference type="RefSeq" id="WP_141844486.1">
    <property type="nucleotide sequence ID" value="NZ_VFPM01000002.1"/>
</dbReference>
<name>A0A543HVL0_9MICO</name>
<proteinExistence type="predicted"/>
<organism evidence="1 2">
    <name type="scientific">Humibacillus xanthopallidus</name>
    <dbReference type="NCBI Taxonomy" id="412689"/>
    <lineage>
        <taxon>Bacteria</taxon>
        <taxon>Bacillati</taxon>
        <taxon>Actinomycetota</taxon>
        <taxon>Actinomycetes</taxon>
        <taxon>Micrococcales</taxon>
        <taxon>Intrasporangiaceae</taxon>
        <taxon>Humibacillus</taxon>
    </lineage>
</organism>
<reference evidence="1 2" key="1">
    <citation type="submission" date="2019-06" db="EMBL/GenBank/DDBJ databases">
        <title>Genome sequencing of plant associated microbes to promote plant fitness in Sorghum bicolor and Oryza sativa.</title>
        <authorList>
            <person name="Coleman-Derr D."/>
        </authorList>
    </citation>
    <scope>NUCLEOTIDE SEQUENCE [LARGE SCALE GENOMIC DNA]</scope>
    <source>
        <strain evidence="1 2">KV-663</strain>
    </source>
</reference>
<evidence type="ECO:0000313" key="1">
    <source>
        <dbReference type="EMBL" id="TQM62388.1"/>
    </source>
</evidence>
<evidence type="ECO:0000313" key="2">
    <source>
        <dbReference type="Proteomes" id="UP000316747"/>
    </source>
</evidence>
<dbReference type="AlphaFoldDB" id="A0A543HVL0"/>
<protein>
    <recommendedName>
        <fullName evidence="3">DUF559 domain-containing protein</fullName>
    </recommendedName>
</protein>
<gene>
    <name evidence="1" type="ORF">FBY41_2420</name>
</gene>
<dbReference type="OrthoDB" id="3209715at2"/>
<comment type="caution">
    <text evidence="1">The sequence shown here is derived from an EMBL/GenBank/DDBJ whole genome shotgun (WGS) entry which is preliminary data.</text>
</comment>